<keyword evidence="4" id="KW-1185">Reference proteome</keyword>
<dbReference type="Pfam" id="PF00644">
    <property type="entry name" value="PARP"/>
    <property type="match status" value="1"/>
</dbReference>
<dbReference type="GO" id="GO:0005634">
    <property type="term" value="C:nucleus"/>
    <property type="evidence" value="ECO:0007669"/>
    <property type="project" value="TreeGrafter"/>
</dbReference>
<dbReference type="EMBL" id="JARQZJ010000012">
    <property type="protein sequence ID" value="KAK9872620.1"/>
    <property type="molecule type" value="Genomic_DNA"/>
</dbReference>
<feature type="domain" description="PARP catalytic" evidence="2">
    <location>
        <begin position="65"/>
        <end position="249"/>
    </location>
</feature>
<proteinExistence type="predicted"/>
<evidence type="ECO:0000313" key="3">
    <source>
        <dbReference type="EMBL" id="KAK9872620.1"/>
    </source>
</evidence>
<dbReference type="AlphaFoldDB" id="A0AAW1TQK5"/>
<reference evidence="3 4" key="1">
    <citation type="submission" date="2023-03" db="EMBL/GenBank/DDBJ databases">
        <title>Genome insight into feeding habits of ladybird beetles.</title>
        <authorList>
            <person name="Li H.-S."/>
            <person name="Huang Y.-H."/>
            <person name="Pang H."/>
        </authorList>
    </citation>
    <scope>NUCLEOTIDE SEQUENCE [LARGE SCALE GENOMIC DNA]</scope>
    <source>
        <strain evidence="3">SYSU_2023b</strain>
        <tissue evidence="3">Whole body</tissue>
    </source>
</reference>
<organism evidence="3 4">
    <name type="scientific">Henosepilachna vigintioctopunctata</name>
    <dbReference type="NCBI Taxonomy" id="420089"/>
    <lineage>
        <taxon>Eukaryota</taxon>
        <taxon>Metazoa</taxon>
        <taxon>Ecdysozoa</taxon>
        <taxon>Arthropoda</taxon>
        <taxon>Hexapoda</taxon>
        <taxon>Insecta</taxon>
        <taxon>Pterygota</taxon>
        <taxon>Neoptera</taxon>
        <taxon>Endopterygota</taxon>
        <taxon>Coleoptera</taxon>
        <taxon>Polyphaga</taxon>
        <taxon>Cucujiformia</taxon>
        <taxon>Coccinelloidea</taxon>
        <taxon>Coccinellidae</taxon>
        <taxon>Epilachninae</taxon>
        <taxon>Epilachnini</taxon>
        <taxon>Henosepilachna</taxon>
    </lineage>
</organism>
<dbReference type="GO" id="GO:1990404">
    <property type="term" value="F:NAD+-protein mono-ADP-ribosyltransferase activity"/>
    <property type="evidence" value="ECO:0007669"/>
    <property type="project" value="TreeGrafter"/>
</dbReference>
<dbReference type="InterPro" id="IPR012317">
    <property type="entry name" value="Poly(ADP-ribose)pol_cat_dom"/>
</dbReference>
<dbReference type="Proteomes" id="UP001431783">
    <property type="component" value="Unassembled WGS sequence"/>
</dbReference>
<keyword evidence="1" id="KW-0328">Glycosyltransferase</keyword>
<evidence type="ECO:0000259" key="2">
    <source>
        <dbReference type="PROSITE" id="PS51059"/>
    </source>
</evidence>
<protein>
    <recommendedName>
        <fullName evidence="1">Poly [ADP-ribose] polymerase</fullName>
        <shortName evidence="1">PARP</shortName>
        <ecNumber evidence="1">2.4.2.-</ecNumber>
    </recommendedName>
</protein>
<dbReference type="PANTHER" id="PTHR45740">
    <property type="entry name" value="POLY [ADP-RIBOSE] POLYMERASE"/>
    <property type="match status" value="1"/>
</dbReference>
<dbReference type="SUPFAM" id="SSF56399">
    <property type="entry name" value="ADP-ribosylation"/>
    <property type="match status" value="1"/>
</dbReference>
<dbReference type="GO" id="GO:0003950">
    <property type="term" value="F:NAD+ poly-ADP-ribosyltransferase activity"/>
    <property type="evidence" value="ECO:0007669"/>
    <property type="project" value="UniProtKB-UniRule"/>
</dbReference>
<dbReference type="PANTHER" id="PTHR45740:SF2">
    <property type="entry name" value="POLY [ADP-RIBOSE] POLYMERASE"/>
    <property type="match status" value="1"/>
</dbReference>
<dbReference type="InterPro" id="IPR051712">
    <property type="entry name" value="ARTD-AVP"/>
</dbReference>
<evidence type="ECO:0000256" key="1">
    <source>
        <dbReference type="RuleBase" id="RU362114"/>
    </source>
</evidence>
<keyword evidence="1" id="KW-0808">Transferase</keyword>
<comment type="caution">
    <text evidence="3">The sequence shown here is derived from an EMBL/GenBank/DDBJ whole genome shotgun (WGS) entry which is preliminary data.</text>
</comment>
<dbReference type="Gene3D" id="3.90.228.10">
    <property type="match status" value="1"/>
</dbReference>
<gene>
    <name evidence="3" type="ORF">WA026_018752</name>
</gene>
<keyword evidence="1" id="KW-0520">NAD</keyword>
<accession>A0AAW1TQK5</accession>
<name>A0AAW1TQK5_9CUCU</name>
<dbReference type="EC" id="2.4.2.-" evidence="1"/>
<sequence>MGSHKYNDEEFITNFESLRISYTKRKHKRAIVHSKKQYDENYFPKAKSVKLYYDRGVNRPFWVNHPNEKDNNAWKMIRIYSRKGRNAEFDKVTSPIRNSFRTLITIDSVYKVCNEFLKCQYLLKKIQKQESMECKEMIMYHATLPEYVESICTHNFNWRYSGSSKGSKYGCGVNFSPDPKFAHQFCKNKKLKVVIVSKVLISWTHIGSPNLDLPKTGFDTTCSPKKTVYTKFEDCEFYPEYVVYYTKAN</sequence>
<dbReference type="PROSITE" id="PS51059">
    <property type="entry name" value="PARP_CATALYTIC"/>
    <property type="match status" value="1"/>
</dbReference>
<evidence type="ECO:0000313" key="4">
    <source>
        <dbReference type="Proteomes" id="UP001431783"/>
    </source>
</evidence>